<feature type="region of interest" description="Disordered" evidence="1">
    <location>
        <begin position="1"/>
        <end position="38"/>
    </location>
</feature>
<evidence type="ECO:0000256" key="1">
    <source>
        <dbReference type="SAM" id="MobiDB-lite"/>
    </source>
</evidence>
<comment type="caution">
    <text evidence="2">The sequence shown here is derived from an EMBL/GenBank/DDBJ whole genome shotgun (WGS) entry which is preliminary data.</text>
</comment>
<proteinExistence type="predicted"/>
<feature type="non-terminal residue" evidence="2">
    <location>
        <position position="129"/>
    </location>
</feature>
<evidence type="ECO:0000313" key="3">
    <source>
        <dbReference type="Proteomes" id="UP001432322"/>
    </source>
</evidence>
<feature type="compositionally biased region" description="Basic and acidic residues" evidence="1">
    <location>
        <begin position="1"/>
        <end position="11"/>
    </location>
</feature>
<sequence>VGDARRTRSDGSPRPIICHGHSNDSGLRRGDAASPMDAQHGHGFAVAAECRRMRHEIRLCVLVGVGRHLHHARVDALCRVASCDVDARVHEDDDGHWDVERGRGGEDYVRVAGVRWSALAVLGGSGEHL</sequence>
<dbReference type="Proteomes" id="UP001432322">
    <property type="component" value="Unassembled WGS sequence"/>
</dbReference>
<evidence type="ECO:0000313" key="2">
    <source>
        <dbReference type="EMBL" id="GMT30401.1"/>
    </source>
</evidence>
<protein>
    <submittedName>
        <fullName evidence="2">Uncharacterized protein</fullName>
    </submittedName>
</protein>
<gene>
    <name evidence="2" type="ORF">PFISCL1PPCAC_21698</name>
</gene>
<name>A0AAV5WEQ1_9BILA</name>
<reference evidence="2" key="1">
    <citation type="submission" date="2023-10" db="EMBL/GenBank/DDBJ databases">
        <title>Genome assembly of Pristionchus species.</title>
        <authorList>
            <person name="Yoshida K."/>
            <person name="Sommer R.J."/>
        </authorList>
    </citation>
    <scope>NUCLEOTIDE SEQUENCE</scope>
    <source>
        <strain evidence="2">RS5133</strain>
    </source>
</reference>
<keyword evidence="3" id="KW-1185">Reference proteome</keyword>
<dbReference type="EMBL" id="BTSY01000005">
    <property type="protein sequence ID" value="GMT30401.1"/>
    <property type="molecule type" value="Genomic_DNA"/>
</dbReference>
<accession>A0AAV5WEQ1</accession>
<feature type="non-terminal residue" evidence="2">
    <location>
        <position position="1"/>
    </location>
</feature>
<organism evidence="2 3">
    <name type="scientific">Pristionchus fissidentatus</name>
    <dbReference type="NCBI Taxonomy" id="1538716"/>
    <lineage>
        <taxon>Eukaryota</taxon>
        <taxon>Metazoa</taxon>
        <taxon>Ecdysozoa</taxon>
        <taxon>Nematoda</taxon>
        <taxon>Chromadorea</taxon>
        <taxon>Rhabditida</taxon>
        <taxon>Rhabditina</taxon>
        <taxon>Diplogasteromorpha</taxon>
        <taxon>Diplogasteroidea</taxon>
        <taxon>Neodiplogasteridae</taxon>
        <taxon>Pristionchus</taxon>
    </lineage>
</organism>
<dbReference type="AlphaFoldDB" id="A0AAV5WEQ1"/>